<organism evidence="2 3">
    <name type="scientific">Luteimicrobium xylanilyticum</name>
    <dbReference type="NCBI Taxonomy" id="1133546"/>
    <lineage>
        <taxon>Bacteria</taxon>
        <taxon>Bacillati</taxon>
        <taxon>Actinomycetota</taxon>
        <taxon>Actinomycetes</taxon>
        <taxon>Micrococcales</taxon>
        <taxon>Luteimicrobium</taxon>
    </lineage>
</organism>
<reference evidence="2 3" key="1">
    <citation type="submission" date="2019-10" db="EMBL/GenBank/DDBJ databases">
        <title>Genome sequence of Luteimicrobium xylanilyticum HY-24.</title>
        <authorList>
            <person name="Kim D.Y."/>
            <person name="Park H.-Y."/>
        </authorList>
    </citation>
    <scope>NUCLEOTIDE SEQUENCE [LARGE SCALE GENOMIC DNA]</scope>
    <source>
        <strain evidence="2 3">HY-24</strain>
    </source>
</reference>
<dbReference type="Pfam" id="PF12867">
    <property type="entry name" value="DinB_2"/>
    <property type="match status" value="1"/>
</dbReference>
<dbReference type="KEGG" id="lxl:KDY119_00150"/>
<dbReference type="RefSeq" id="WP_153021798.1">
    <property type="nucleotide sequence ID" value="NZ_BAABIH010000013.1"/>
</dbReference>
<dbReference type="InterPro" id="IPR024775">
    <property type="entry name" value="DinB-like"/>
</dbReference>
<dbReference type="SUPFAM" id="SSF109854">
    <property type="entry name" value="DinB/YfiT-like putative metalloenzymes"/>
    <property type="match status" value="1"/>
</dbReference>
<protein>
    <recommendedName>
        <fullName evidence="1">DinB-like domain-containing protein</fullName>
    </recommendedName>
</protein>
<gene>
    <name evidence="2" type="ORF">KDY119_00150</name>
</gene>
<evidence type="ECO:0000313" key="3">
    <source>
        <dbReference type="Proteomes" id="UP000326702"/>
    </source>
</evidence>
<dbReference type="Proteomes" id="UP000326702">
    <property type="component" value="Chromosome"/>
</dbReference>
<sequence length="201" mass="22594">MTETPAPFPLPEADWSLVEVPTALAMVRGQLGFSWSVLARRLATLTQDDLDREPGPDALRVVRRGEQRSPRVVGTGEWVSEWPEGEDSSQPRTIGWLVAHLTEAFFERWEWTFGERRRRREDVELSGEVGPAVAGLVAQVTRWRTAVDALDDDAVFTVGLSQAEGVDRIAPFGHLVLHMNRELIHHGAEIMMLQDLHRARG</sequence>
<evidence type="ECO:0000313" key="2">
    <source>
        <dbReference type="EMBL" id="QFU96663.1"/>
    </source>
</evidence>
<proteinExistence type="predicted"/>
<accession>A0A5P9Q5L5</accession>
<dbReference type="InterPro" id="IPR034660">
    <property type="entry name" value="DinB/YfiT-like"/>
</dbReference>
<feature type="domain" description="DinB-like" evidence="1">
    <location>
        <begin position="30"/>
        <end position="190"/>
    </location>
</feature>
<keyword evidence="3" id="KW-1185">Reference proteome</keyword>
<evidence type="ECO:0000259" key="1">
    <source>
        <dbReference type="Pfam" id="PF12867"/>
    </source>
</evidence>
<name>A0A5P9Q5L5_9MICO</name>
<dbReference type="OrthoDB" id="5022306at2"/>
<dbReference type="AlphaFoldDB" id="A0A5P9Q5L5"/>
<dbReference type="EMBL" id="CP045529">
    <property type="protein sequence ID" value="QFU96663.1"/>
    <property type="molecule type" value="Genomic_DNA"/>
</dbReference>